<dbReference type="InterPro" id="IPR013087">
    <property type="entry name" value="Znf_C2H2_type"/>
</dbReference>
<evidence type="ECO:0000256" key="6">
    <source>
        <dbReference type="ARBA" id="ARBA00022833"/>
    </source>
</evidence>
<evidence type="ECO:0000256" key="10">
    <source>
        <dbReference type="ARBA" id="ARBA00023163"/>
    </source>
</evidence>
<evidence type="ECO:0000259" key="14">
    <source>
        <dbReference type="PROSITE" id="PS50157"/>
    </source>
</evidence>
<feature type="compositionally biased region" description="Basic and acidic residues" evidence="13">
    <location>
        <begin position="317"/>
        <end position="329"/>
    </location>
</feature>
<dbReference type="PROSITE" id="PS50157">
    <property type="entry name" value="ZINC_FINGER_C2H2_2"/>
    <property type="match status" value="7"/>
</dbReference>
<dbReference type="EMBL" id="JAODUO010000277">
    <property type="protein sequence ID" value="KAK2184196.1"/>
    <property type="molecule type" value="Genomic_DNA"/>
</dbReference>
<feature type="compositionally biased region" description="Low complexity" evidence="13">
    <location>
        <begin position="733"/>
        <end position="750"/>
    </location>
</feature>
<feature type="domain" description="C2H2-type" evidence="14">
    <location>
        <begin position="859"/>
        <end position="886"/>
    </location>
</feature>
<keyword evidence="6" id="KW-0862">Zinc</keyword>
<feature type="domain" description="C2H2-type" evidence="14">
    <location>
        <begin position="348"/>
        <end position="375"/>
    </location>
</feature>
<feature type="domain" description="CCHC FOG-type" evidence="15">
    <location>
        <begin position="1186"/>
        <end position="1219"/>
    </location>
</feature>
<reference evidence="16" key="1">
    <citation type="journal article" date="2023" name="Mol. Biol. Evol.">
        <title>Third-Generation Sequencing Reveals the Adaptive Role of the Epigenome in Three Deep-Sea Polychaetes.</title>
        <authorList>
            <person name="Perez M."/>
            <person name="Aroh O."/>
            <person name="Sun Y."/>
            <person name="Lan Y."/>
            <person name="Juniper S.K."/>
            <person name="Young C.R."/>
            <person name="Angers B."/>
            <person name="Qian P.Y."/>
        </authorList>
    </citation>
    <scope>NUCLEOTIDE SEQUENCE</scope>
    <source>
        <strain evidence="16">R07B-5</strain>
    </source>
</reference>
<feature type="domain" description="C2H2-type" evidence="14">
    <location>
        <begin position="772"/>
        <end position="799"/>
    </location>
</feature>
<feature type="compositionally biased region" description="Basic and acidic residues" evidence="13">
    <location>
        <begin position="1045"/>
        <end position="1060"/>
    </location>
</feature>
<dbReference type="GO" id="GO:0000122">
    <property type="term" value="P:negative regulation of transcription by RNA polymerase II"/>
    <property type="evidence" value="ECO:0007669"/>
    <property type="project" value="TreeGrafter"/>
</dbReference>
<keyword evidence="5 12" id="KW-0863">Zinc-finger</keyword>
<dbReference type="Proteomes" id="UP001209878">
    <property type="component" value="Unassembled WGS sequence"/>
</dbReference>
<evidence type="ECO:0000256" key="3">
    <source>
        <dbReference type="ARBA" id="ARBA00022723"/>
    </source>
</evidence>
<dbReference type="GO" id="GO:0030154">
    <property type="term" value="P:cell differentiation"/>
    <property type="evidence" value="ECO:0007669"/>
    <property type="project" value="UniProtKB-ARBA"/>
</dbReference>
<comment type="caution">
    <text evidence="16">The sequence shown here is derived from an EMBL/GenBank/DDBJ whole genome shotgun (WGS) entry which is preliminary data.</text>
</comment>
<dbReference type="GO" id="GO:0045944">
    <property type="term" value="P:positive regulation of transcription by RNA polymerase II"/>
    <property type="evidence" value="ECO:0007669"/>
    <property type="project" value="TreeGrafter"/>
</dbReference>
<name>A0AAD9NXA9_RIDPI</name>
<feature type="domain" description="CCHC FOG-type" evidence="15">
    <location>
        <begin position="680"/>
        <end position="713"/>
    </location>
</feature>
<dbReference type="GO" id="GO:0008270">
    <property type="term" value="F:zinc ion binding"/>
    <property type="evidence" value="ECO:0007669"/>
    <property type="project" value="UniProtKB-KW"/>
</dbReference>
<evidence type="ECO:0000256" key="8">
    <source>
        <dbReference type="ARBA" id="ARBA00023125"/>
    </source>
</evidence>
<feature type="compositionally biased region" description="Low complexity" evidence="13">
    <location>
        <begin position="569"/>
        <end position="578"/>
    </location>
</feature>
<evidence type="ECO:0000256" key="2">
    <source>
        <dbReference type="ARBA" id="ARBA00022491"/>
    </source>
</evidence>
<feature type="region of interest" description="Disordered" evidence="13">
    <location>
        <begin position="309"/>
        <end position="338"/>
    </location>
</feature>
<protein>
    <recommendedName>
        <fullName evidence="18">Zinc finger protein ush</fullName>
    </recommendedName>
</protein>
<evidence type="ECO:0000313" key="16">
    <source>
        <dbReference type="EMBL" id="KAK2184196.1"/>
    </source>
</evidence>
<dbReference type="PANTHER" id="PTHR12958">
    <property type="entry name" value="FRIEND OF GATA2-RELATED"/>
    <property type="match status" value="1"/>
</dbReference>
<feature type="domain" description="C2H2-type" evidence="14">
    <location>
        <begin position="982"/>
        <end position="1009"/>
    </location>
</feature>
<dbReference type="InterPro" id="IPR059121">
    <property type="entry name" value="CCHC_ZFPM2-like"/>
</dbReference>
<evidence type="ECO:0000256" key="13">
    <source>
        <dbReference type="SAM" id="MobiDB-lite"/>
    </source>
</evidence>
<feature type="region of interest" description="Disordered" evidence="13">
    <location>
        <begin position="555"/>
        <end position="594"/>
    </location>
</feature>
<dbReference type="InterPro" id="IPR039746">
    <property type="entry name" value="FOG"/>
</dbReference>
<proteinExistence type="predicted"/>
<dbReference type="InterPro" id="IPR036236">
    <property type="entry name" value="Znf_C2H2_sf"/>
</dbReference>
<dbReference type="GO" id="GO:0009653">
    <property type="term" value="P:anatomical structure morphogenesis"/>
    <property type="evidence" value="ECO:0007669"/>
    <property type="project" value="UniProtKB-ARBA"/>
</dbReference>
<feature type="domain" description="CCHC FOG-type" evidence="15">
    <location>
        <begin position="766"/>
        <end position="799"/>
    </location>
</feature>
<feature type="domain" description="C2H2-type" evidence="14">
    <location>
        <begin position="222"/>
        <end position="249"/>
    </location>
</feature>
<dbReference type="SMART" id="SM00355">
    <property type="entry name" value="ZnF_C2H2"/>
    <property type="match status" value="10"/>
</dbReference>
<evidence type="ECO:0000256" key="5">
    <source>
        <dbReference type="ARBA" id="ARBA00022771"/>
    </source>
</evidence>
<keyword evidence="10" id="KW-0804">Transcription</keyword>
<evidence type="ECO:0000256" key="1">
    <source>
        <dbReference type="ARBA" id="ARBA00004123"/>
    </source>
</evidence>
<dbReference type="Gene3D" id="3.30.160.60">
    <property type="entry name" value="Classic Zinc Finger"/>
    <property type="match status" value="3"/>
</dbReference>
<evidence type="ECO:0000256" key="12">
    <source>
        <dbReference type="PROSITE-ProRule" id="PRU00042"/>
    </source>
</evidence>
<keyword evidence="11" id="KW-0539">Nucleus</keyword>
<evidence type="ECO:0000256" key="9">
    <source>
        <dbReference type="ARBA" id="ARBA00023159"/>
    </source>
</evidence>
<organism evidence="16 17">
    <name type="scientific">Ridgeia piscesae</name>
    <name type="common">Tubeworm</name>
    <dbReference type="NCBI Taxonomy" id="27915"/>
    <lineage>
        <taxon>Eukaryota</taxon>
        <taxon>Metazoa</taxon>
        <taxon>Spiralia</taxon>
        <taxon>Lophotrochozoa</taxon>
        <taxon>Annelida</taxon>
        <taxon>Polychaeta</taxon>
        <taxon>Sedentaria</taxon>
        <taxon>Canalipalpata</taxon>
        <taxon>Sabellida</taxon>
        <taxon>Siboglinidae</taxon>
        <taxon>Ridgeia</taxon>
    </lineage>
</organism>
<feature type="domain" description="C2H2-type" evidence="14">
    <location>
        <begin position="1192"/>
        <end position="1223"/>
    </location>
</feature>
<dbReference type="GO" id="GO:0005634">
    <property type="term" value="C:nucleus"/>
    <property type="evidence" value="ECO:0007669"/>
    <property type="project" value="UniProtKB-SubCell"/>
</dbReference>
<dbReference type="InterPro" id="IPR034731">
    <property type="entry name" value="Znf_CCHC_FOG"/>
</dbReference>
<sequence length="1229" mass="133809">MGKSEDELDEISRVHHLPVDTLQLREVDESHREYAVYTAAPLVEGSTFGPYSARLTSDTAQQNDWIAKFTNEPDNLYLVLESKHAYWLKLLRHTTVRTDGNLEILIQDDSTVLCRITNDLPDNTEIVAMLNRDTDLDLEGGRASCPPAKTPVTPAEPADQTTELPQYAVHCETKVRYNDRGSRLEATENTLKYTEAPPIELERIPARGVVADVPESPYLLCHVCLYCGVKFSSSSTLQAHLAIYCSKKPSPETTVLPPAGLISTTNDSLAAETAATAVKRQAKDDNEGTEPKKAKTTVAVPMDTCKSPCSSVASNHNSDDKDTFTRSDDSSYSGSPPAQKIVRPRLAYQCPHCLYSANKGSSLNRHMRIHFPPKCSSPAVEERYSLAEMYCVECNIQFSSKATFLRHKEFYCESRHRGTAYVRRRSNSEHSPAAPSRGSVSQFETASMAAAMLSSQGAASVYAASPQEMALLAGQQHIAMSPVGGMSPMSAASMSSMVASAEMSRSQVAAAMAIASGMPFSIPATVILQPLVTSPGGILVNSVQAHQAAPVMLSSPPVSSLTEQPLDLSVSKKSPSVKSETDASIRGQPTEVSHKSEYADQLMLHRVKEEPQDLSLCKSRSVSPREACRTVSPKSSKSSPMSEASTYLSSGGLHILPPEGVVAPLPPILVAPHVPAGVVPALPTISKCLECNIVFYKHENYIAHKEHYCAGRLNKPSTASVSPPGVRTSPVISRSPSAKSPGSSTSPSMSPGGGPGQPVAEMFTVDHSFLHYYCIPCKIKFSSMDTLKAHKDYYCPARPDKLIDGATVDPAQLNASSESQVENGAATCLCTQCGSAFPSARLLKHHACVLPQSTSLPLFHCPYCDYVAQSDSRLTEHLKAHSPSKAYRCTLCGYRGNTPRGMRMHGKMHTDDNEEFTDDNITEYEEPPLLPKLVRNSLPSENSSLDVEAELIRLKNEPYKRRKSRKCFEKAENTSLRRQAPHVCVECNETFPDTCKLRVHMRVHLEEKTFCCRSCEFVSNSKSSLVRHVKLVHELTGASSSGSSDCDKREKSPPMAEDRLAPVSNANPPIKKEPLSDDIPEPEENFDRNSPSSPGSVSGKSRISIKREPDVDDNRENVNIEMVKAKKTPTKENGVNHPPVPHVAVPVVHCNSVCIAPPAVAPLSPSLVNVQHHLVAGGELSALAPLDKCGAKYCKQCDISFTYLSTFIAHKKYYCSSHAAERSNAQTEV</sequence>
<comment type="subcellular location">
    <subcellularLocation>
        <location evidence="1">Nucleus</location>
    </subcellularLocation>
</comment>
<dbReference type="GO" id="GO:0061629">
    <property type="term" value="F:RNA polymerase II-specific DNA-binding transcription factor binding"/>
    <property type="evidence" value="ECO:0007669"/>
    <property type="project" value="InterPro"/>
</dbReference>
<gene>
    <name evidence="16" type="ORF">NP493_278g01006</name>
</gene>
<dbReference type="PROSITE" id="PS00028">
    <property type="entry name" value="ZINC_FINGER_C2H2_1"/>
    <property type="match status" value="1"/>
</dbReference>
<dbReference type="AlphaFoldDB" id="A0AAD9NXA9"/>
<dbReference type="SUPFAM" id="SSF57667">
    <property type="entry name" value="beta-beta-alpha zinc fingers"/>
    <property type="match status" value="7"/>
</dbReference>
<feature type="region of interest" description="Disordered" evidence="13">
    <location>
        <begin position="717"/>
        <end position="757"/>
    </location>
</feature>
<evidence type="ECO:0000313" key="17">
    <source>
        <dbReference type="Proteomes" id="UP001209878"/>
    </source>
</evidence>
<feature type="region of interest" description="Disordered" evidence="13">
    <location>
        <begin position="1036"/>
        <end position="1117"/>
    </location>
</feature>
<accession>A0AAD9NXA9</accession>
<evidence type="ECO:0000259" key="15">
    <source>
        <dbReference type="PROSITE" id="PS51810"/>
    </source>
</evidence>
<dbReference type="PANTHER" id="PTHR12958:SF3">
    <property type="entry name" value="ZINC FINGER PROTEIN USH"/>
    <property type="match status" value="1"/>
</dbReference>
<feature type="domain" description="C2H2-type" evidence="14">
    <location>
        <begin position="887"/>
        <end position="914"/>
    </location>
</feature>
<feature type="compositionally biased region" description="Basic and acidic residues" evidence="13">
    <location>
        <begin position="1105"/>
        <end position="1117"/>
    </location>
</feature>
<evidence type="ECO:0000256" key="4">
    <source>
        <dbReference type="ARBA" id="ARBA00022737"/>
    </source>
</evidence>
<evidence type="ECO:0000256" key="7">
    <source>
        <dbReference type="ARBA" id="ARBA00023015"/>
    </source>
</evidence>
<dbReference type="GO" id="GO:0003677">
    <property type="term" value="F:DNA binding"/>
    <property type="evidence" value="ECO:0007669"/>
    <property type="project" value="UniProtKB-KW"/>
</dbReference>
<dbReference type="InterPro" id="IPR046341">
    <property type="entry name" value="SET_dom_sf"/>
</dbReference>
<evidence type="ECO:0008006" key="18">
    <source>
        <dbReference type="Google" id="ProtNLM"/>
    </source>
</evidence>
<dbReference type="GO" id="GO:0007507">
    <property type="term" value="P:heart development"/>
    <property type="evidence" value="ECO:0007669"/>
    <property type="project" value="TreeGrafter"/>
</dbReference>
<keyword evidence="4" id="KW-0677">Repeat</keyword>
<dbReference type="Gene3D" id="2.170.270.10">
    <property type="entry name" value="SET domain"/>
    <property type="match status" value="1"/>
</dbReference>
<keyword evidence="7" id="KW-0805">Transcription regulation</keyword>
<keyword evidence="9" id="KW-0010">Activator</keyword>
<evidence type="ECO:0000256" key="11">
    <source>
        <dbReference type="ARBA" id="ARBA00023242"/>
    </source>
</evidence>
<dbReference type="PROSITE" id="PS51810">
    <property type="entry name" value="ZF_CCHC_FOG"/>
    <property type="match status" value="3"/>
</dbReference>
<dbReference type="Pfam" id="PF00096">
    <property type="entry name" value="zf-C2H2"/>
    <property type="match status" value="2"/>
</dbReference>
<dbReference type="Pfam" id="PF25445">
    <property type="entry name" value="CCHC_ZFPM2"/>
    <property type="match status" value="2"/>
</dbReference>
<keyword evidence="3" id="KW-0479">Metal-binding</keyword>
<keyword evidence="17" id="KW-1185">Reference proteome</keyword>
<keyword evidence="2" id="KW-0678">Repressor</keyword>
<keyword evidence="8" id="KW-0238">DNA-binding</keyword>
<feature type="compositionally biased region" description="Low complexity" evidence="13">
    <location>
        <begin position="1090"/>
        <end position="1102"/>
    </location>
</feature>